<protein>
    <submittedName>
        <fullName evidence="1">Uncharacterized protein</fullName>
    </submittedName>
</protein>
<name>A0A225WLY3_9STRA</name>
<dbReference type="OrthoDB" id="129241at2759"/>
<organism evidence="1 2">
    <name type="scientific">Phytophthora megakarya</name>
    <dbReference type="NCBI Taxonomy" id="4795"/>
    <lineage>
        <taxon>Eukaryota</taxon>
        <taxon>Sar</taxon>
        <taxon>Stramenopiles</taxon>
        <taxon>Oomycota</taxon>
        <taxon>Peronosporomycetes</taxon>
        <taxon>Peronosporales</taxon>
        <taxon>Peronosporaceae</taxon>
        <taxon>Phytophthora</taxon>
    </lineage>
</organism>
<comment type="caution">
    <text evidence="1">The sequence shown here is derived from an EMBL/GenBank/DDBJ whole genome shotgun (WGS) entry which is preliminary data.</text>
</comment>
<sequence>MASPTRKRAKRIVPFLDAHEYLYGVRVVERDPASHEVTSVLCMFCAAFGREDDPCASSRRRARTQKTKYWSGPTFRTDNYKSHLTMQHPVRWREYQDLLQEQKQTYFGAVQALPKSGSAATAQSVQVESESVVDDGQVLTFLLDREVVVVALGNVLFRAEDAVEGDTIAVFESTLDPSDTEDQQRSDGTAEVRVVVRSVRLFHRVVDLLAVGLSFSQIAEICQPLVTPGIRAYAFVTSMARVAIGANLQALSRILQQSWAFSLSLHGVDRRRSGETEPSMFLDVCVRVYCSSSIRMFHVLALPVESGGDPKTVSEILFETLAKFLLSVHKRWSQKVISCSTELIRLDDSSINSVVSAVASSLAQKVEQQALPGFVRISNVQTSLDALVQRFFDAFLLADDAEWHSHLTRLLAYLQRQVNVGNAEELHAASVTSCPCVPGTRWWKLTDVARWFDNARVPIQRLLARRNASVAPPAIWWLELKVILVVGSTALKTRAGLREGYASLFSQQPQRISMLRLALAGDVGVEGPLPGYQRAALRDQSGSGEMIGSNDGMFAVKPHSIVTFVRGTGSWAAELFDNLNVHERQKIIIVVADKILDLVQGLHGLAEDVEERGSSSNTSLSSFPPVLPHQVSLLHPVDFQEIIRMYRPRLAKTFSSDRLALVETQHSELRTAATGEPAVRQLLDTSAENLASSFDQFWEALRPRWNMLVEFCGGLATVFPTASDSISNASTAPLPFTTGSQSKLAGFSLESRLQCQQFAALHALHVDAGW</sequence>
<reference evidence="2" key="1">
    <citation type="submission" date="2017-03" db="EMBL/GenBank/DDBJ databases">
        <title>Phytopthora megakarya and P. palmivora, two closely related causual agents of cacao black pod achieved similar genome size and gene model numbers by different mechanisms.</title>
        <authorList>
            <person name="Ali S."/>
            <person name="Shao J."/>
            <person name="Larry D.J."/>
            <person name="Kronmiller B."/>
            <person name="Shen D."/>
            <person name="Strem M.D."/>
            <person name="Melnick R.L."/>
            <person name="Guiltinan M.J."/>
            <person name="Tyler B.M."/>
            <person name="Meinhardt L.W."/>
            <person name="Bailey B.A."/>
        </authorList>
    </citation>
    <scope>NUCLEOTIDE SEQUENCE [LARGE SCALE GENOMIC DNA]</scope>
    <source>
        <strain evidence="2">zdho120</strain>
    </source>
</reference>
<gene>
    <name evidence="1" type="ORF">PHMEG_0007182</name>
</gene>
<proteinExistence type="predicted"/>
<dbReference type="EMBL" id="NBNE01000552">
    <property type="protein sequence ID" value="OWZ18685.1"/>
    <property type="molecule type" value="Genomic_DNA"/>
</dbReference>
<evidence type="ECO:0000313" key="1">
    <source>
        <dbReference type="EMBL" id="OWZ18685.1"/>
    </source>
</evidence>
<evidence type="ECO:0000313" key="2">
    <source>
        <dbReference type="Proteomes" id="UP000198211"/>
    </source>
</evidence>
<accession>A0A225WLY3</accession>
<dbReference type="STRING" id="4795.A0A225WLY3"/>
<keyword evidence="2" id="KW-1185">Reference proteome</keyword>
<dbReference type="PANTHER" id="PTHR37067">
    <property type="entry name" value="PX DOMAIN-CONTAINING PROTEIN"/>
    <property type="match status" value="1"/>
</dbReference>
<dbReference type="AlphaFoldDB" id="A0A225WLY3"/>
<dbReference type="Proteomes" id="UP000198211">
    <property type="component" value="Unassembled WGS sequence"/>
</dbReference>
<dbReference type="PANTHER" id="PTHR37067:SF3">
    <property type="entry name" value="PX DOMAIN-CONTAINING PROTEIN"/>
    <property type="match status" value="1"/>
</dbReference>